<keyword evidence="7 10" id="KW-0235">DNA replication</keyword>
<dbReference type="InterPro" id="IPR022637">
    <property type="entry name" value="DNA_polIII_beta_cen"/>
</dbReference>
<keyword evidence="9" id="KW-0238">DNA-binding</keyword>
<dbReference type="PANTHER" id="PTHR30478:SF0">
    <property type="entry name" value="BETA SLIDING CLAMP"/>
    <property type="match status" value="1"/>
</dbReference>
<comment type="subunit">
    <text evidence="10">Forms a ring-shaped head-to-tail homodimer around DNA.</text>
</comment>
<dbReference type="SMART" id="SM00480">
    <property type="entry name" value="POL3Bc"/>
    <property type="match status" value="1"/>
</dbReference>
<dbReference type="Gene3D" id="3.70.10.10">
    <property type="match status" value="1"/>
</dbReference>
<evidence type="ECO:0000313" key="14">
    <source>
        <dbReference type="EMBL" id="ACU52738.1"/>
    </source>
</evidence>
<evidence type="ECO:0000256" key="10">
    <source>
        <dbReference type="PIRNR" id="PIRNR000804"/>
    </source>
</evidence>
<dbReference type="InterPro" id="IPR022635">
    <property type="entry name" value="DNA_polIII_beta_C"/>
</dbReference>
<dbReference type="PIRSF" id="PIRSF000804">
    <property type="entry name" value="DNA_pol_III_b"/>
    <property type="match status" value="1"/>
</dbReference>
<evidence type="ECO:0000259" key="11">
    <source>
        <dbReference type="Pfam" id="PF00712"/>
    </source>
</evidence>
<name>C7LJX6_KARMS</name>
<dbReference type="PANTHER" id="PTHR30478">
    <property type="entry name" value="DNA POLYMERASE III SUBUNIT BETA"/>
    <property type="match status" value="1"/>
</dbReference>
<keyword evidence="5 10" id="KW-0808">Transferase</keyword>
<dbReference type="GO" id="GO:0003677">
    <property type="term" value="F:DNA binding"/>
    <property type="evidence" value="ECO:0007669"/>
    <property type="project" value="UniProtKB-UniRule"/>
</dbReference>
<comment type="subcellular location">
    <subcellularLocation>
        <location evidence="1 10">Cytoplasm</location>
    </subcellularLocation>
</comment>
<keyword evidence="6 10" id="KW-0548">Nucleotidyltransferase</keyword>
<evidence type="ECO:0000256" key="7">
    <source>
        <dbReference type="ARBA" id="ARBA00022705"/>
    </source>
</evidence>
<dbReference type="Pfam" id="PF00712">
    <property type="entry name" value="DNA_pol3_beta"/>
    <property type="match status" value="1"/>
</dbReference>
<feature type="domain" description="DNA polymerase III beta sliding clamp N-terminal" evidence="11">
    <location>
        <begin position="1"/>
        <end position="119"/>
    </location>
</feature>
<evidence type="ECO:0000256" key="4">
    <source>
        <dbReference type="ARBA" id="ARBA00022490"/>
    </source>
</evidence>
<evidence type="ECO:0000256" key="3">
    <source>
        <dbReference type="ARBA" id="ARBA00021035"/>
    </source>
</evidence>
<evidence type="ECO:0000256" key="2">
    <source>
        <dbReference type="ARBA" id="ARBA00010752"/>
    </source>
</evidence>
<accession>C7LJX6</accession>
<dbReference type="SUPFAM" id="SSF55979">
    <property type="entry name" value="DNA clamp"/>
    <property type="match status" value="3"/>
</dbReference>
<dbReference type="NCBIfam" id="TIGR00663">
    <property type="entry name" value="dnan"/>
    <property type="match status" value="1"/>
</dbReference>
<feature type="domain" description="DNA polymerase III beta sliding clamp C-terminal" evidence="13">
    <location>
        <begin position="246"/>
        <end position="361"/>
    </location>
</feature>
<dbReference type="GO" id="GO:0009360">
    <property type="term" value="C:DNA polymerase III complex"/>
    <property type="evidence" value="ECO:0007669"/>
    <property type="project" value="InterPro"/>
</dbReference>
<comment type="similarity">
    <text evidence="2 10">Belongs to the beta sliding clamp family.</text>
</comment>
<evidence type="ECO:0000256" key="1">
    <source>
        <dbReference type="ARBA" id="ARBA00004496"/>
    </source>
</evidence>
<gene>
    <name evidence="14" type="primary">dnaN</name>
    <name evidence="14" type="ordered locus">SMDSEM_005</name>
</gene>
<feature type="domain" description="DNA polymerase III beta sliding clamp central" evidence="12">
    <location>
        <begin position="130"/>
        <end position="243"/>
    </location>
</feature>
<dbReference type="InterPro" id="IPR022634">
    <property type="entry name" value="DNA_polIII_beta_N"/>
</dbReference>
<evidence type="ECO:0000256" key="9">
    <source>
        <dbReference type="ARBA" id="ARBA00023125"/>
    </source>
</evidence>
<dbReference type="InterPro" id="IPR046938">
    <property type="entry name" value="DNA_clamp_sf"/>
</dbReference>
<sequence>MKFISSSNELLRSLKDILYVINITNKLPILENFLFKIKEKNVLTITVSDLEITMTISLNINSINFGSAVIPHKILLEILKKIPEQPLTFCKEKENKLKILSQNGEYDLSIFSSEEYPKYSLLRNNNHFLISEKILLNIINNTLFAVGNDEIRPVLNGVFFDIENNISNFVSTNSNFLVKYSIKDLSFNKEIRLIIPKKPLNILKYNLNDTNNNVYISYNDLNTSFFFKKKKIICSLINGNYPNYKSLMKKKYNKILIINKNYFLNAIKRVTLFSNRLTYQIILNFSKKRSQISSFDINYNKKAFEYLFCNYDGEPLEIVFNSKYLIEILSNINCEDIKFEMLNNNSSCRITPLMKNSKKEEILILIMPLSK</sequence>
<dbReference type="STRING" id="595499.SMDSEM_005"/>
<proteinExistence type="inferred from homology"/>
<evidence type="ECO:0000259" key="13">
    <source>
        <dbReference type="Pfam" id="PF02768"/>
    </source>
</evidence>
<evidence type="ECO:0000256" key="6">
    <source>
        <dbReference type="ARBA" id="ARBA00022695"/>
    </source>
</evidence>
<keyword evidence="4 10" id="KW-0963">Cytoplasm</keyword>
<dbReference type="GO" id="GO:0006271">
    <property type="term" value="P:DNA strand elongation involved in DNA replication"/>
    <property type="evidence" value="ECO:0007669"/>
    <property type="project" value="TreeGrafter"/>
</dbReference>
<keyword evidence="8 10" id="KW-0239">DNA-directed DNA polymerase</keyword>
<dbReference type="Gene3D" id="3.10.150.10">
    <property type="entry name" value="DNA Polymerase III, subunit A, domain 2"/>
    <property type="match status" value="1"/>
</dbReference>
<evidence type="ECO:0000256" key="5">
    <source>
        <dbReference type="ARBA" id="ARBA00022679"/>
    </source>
</evidence>
<dbReference type="CDD" id="cd00140">
    <property type="entry name" value="beta_clamp"/>
    <property type="match status" value="1"/>
</dbReference>
<dbReference type="HOGENOM" id="CLU_038149_4_1_10"/>
<evidence type="ECO:0000256" key="8">
    <source>
        <dbReference type="ARBA" id="ARBA00022932"/>
    </source>
</evidence>
<dbReference type="GO" id="GO:0005737">
    <property type="term" value="C:cytoplasm"/>
    <property type="evidence" value="ECO:0007669"/>
    <property type="project" value="UniProtKB-SubCell"/>
</dbReference>
<dbReference type="GO" id="GO:0008408">
    <property type="term" value="F:3'-5' exonuclease activity"/>
    <property type="evidence" value="ECO:0007669"/>
    <property type="project" value="InterPro"/>
</dbReference>
<evidence type="ECO:0000313" key="15">
    <source>
        <dbReference type="Proteomes" id="UP000008074"/>
    </source>
</evidence>
<reference evidence="14 15" key="1">
    <citation type="journal article" date="2009" name="Proc. Natl. Acad. Sci. U.S.A.">
        <title>Convergent evolution of metabolic roles in bacterial co-symbionts of insects.</title>
        <authorList>
            <person name="McCutcheon J.P."/>
            <person name="McDonald B.R."/>
            <person name="Moran N.A."/>
        </authorList>
    </citation>
    <scope>NUCLEOTIDE SEQUENCE [LARGE SCALE GENOMIC DNA]</scope>
    <source>
        <strain evidence="14 15">SMDSEM</strain>
    </source>
</reference>
<dbReference type="Proteomes" id="UP000008074">
    <property type="component" value="Chromosome"/>
</dbReference>
<dbReference type="AlphaFoldDB" id="C7LJX6"/>
<dbReference type="KEGG" id="sms:SMDSEM_005"/>
<dbReference type="EMBL" id="CP001605">
    <property type="protein sequence ID" value="ACU52738.1"/>
    <property type="molecule type" value="Genomic_DNA"/>
</dbReference>
<dbReference type="InterPro" id="IPR001001">
    <property type="entry name" value="DNA_polIII_beta"/>
</dbReference>
<dbReference type="Pfam" id="PF02767">
    <property type="entry name" value="DNA_pol3_beta_2"/>
    <property type="match status" value="1"/>
</dbReference>
<organism evidence="14 15">
    <name type="scientific">Karelsulcia muelleri (strain SMDSEM)</name>
    <name type="common">Sulcia muelleri</name>
    <dbReference type="NCBI Taxonomy" id="595499"/>
    <lineage>
        <taxon>Bacteria</taxon>
        <taxon>Pseudomonadati</taxon>
        <taxon>Bacteroidota</taxon>
        <taxon>Flavobacteriia</taxon>
        <taxon>Flavobacteriales</taxon>
        <taxon>Candidatus Karelsulcia</taxon>
    </lineage>
</organism>
<protein>
    <recommendedName>
        <fullName evidence="3 10">Beta sliding clamp</fullName>
    </recommendedName>
</protein>
<comment type="function">
    <text evidence="10">Confers DNA tethering and processivity to DNA polymerases and other proteins. Acts as a clamp, forming a ring around DNA (a reaction catalyzed by the clamp-loading complex) which diffuses in an ATP-independent manner freely and bidirectionally along dsDNA. Initially characterized for its ability to contact the catalytic subunit of DNA polymerase III (Pol III), a complex, multichain enzyme responsible for most of the replicative synthesis in bacteria; Pol III exhibits 3'-5' exonuclease proofreading activity. The beta chain is required for initiation of replication as well as for processivity of DNA replication.</text>
</comment>
<evidence type="ECO:0000259" key="12">
    <source>
        <dbReference type="Pfam" id="PF02767"/>
    </source>
</evidence>
<dbReference type="Pfam" id="PF02768">
    <property type="entry name" value="DNA_pol3_beta_3"/>
    <property type="match status" value="1"/>
</dbReference>
<dbReference type="GO" id="GO:0003887">
    <property type="term" value="F:DNA-directed DNA polymerase activity"/>
    <property type="evidence" value="ECO:0007669"/>
    <property type="project" value="UniProtKB-UniRule"/>
</dbReference>